<protein>
    <submittedName>
        <fullName evidence="5">Glycogen debranching protein</fullName>
    </submittedName>
</protein>
<dbReference type="InterPro" id="IPR004193">
    <property type="entry name" value="Glyco_hydro_13_N"/>
</dbReference>
<dbReference type="InterPro" id="IPR017853">
    <property type="entry name" value="GH"/>
</dbReference>
<comment type="similarity">
    <text evidence="1">Belongs to the glycosyl hydrolase 13 family.</text>
</comment>
<comment type="caution">
    <text evidence="5">The sequence shown here is derived from an EMBL/GenBank/DDBJ whole genome shotgun (WGS) entry which is preliminary data.</text>
</comment>
<evidence type="ECO:0000256" key="2">
    <source>
        <dbReference type="ARBA" id="ARBA00022946"/>
    </source>
</evidence>
<dbReference type="Gene3D" id="2.60.40.10">
    <property type="entry name" value="Immunoglobulins"/>
    <property type="match status" value="1"/>
</dbReference>
<keyword evidence="6" id="KW-1185">Reference proteome</keyword>
<dbReference type="PANTHER" id="PTHR43002">
    <property type="entry name" value="GLYCOGEN DEBRANCHING ENZYME"/>
    <property type="match status" value="1"/>
</dbReference>
<dbReference type="Pfam" id="PF02922">
    <property type="entry name" value="CBM_48"/>
    <property type="match status" value="1"/>
</dbReference>
<proteinExistence type="inferred from homology"/>
<evidence type="ECO:0000256" key="3">
    <source>
        <dbReference type="SAM" id="MobiDB-lite"/>
    </source>
</evidence>
<dbReference type="SUPFAM" id="SSF81296">
    <property type="entry name" value="E set domains"/>
    <property type="match status" value="1"/>
</dbReference>
<dbReference type="Gene3D" id="3.20.20.80">
    <property type="entry name" value="Glycosidases"/>
    <property type="match status" value="1"/>
</dbReference>
<dbReference type="InterPro" id="IPR013780">
    <property type="entry name" value="Glyco_hydro_b"/>
</dbReference>
<evidence type="ECO:0000256" key="1">
    <source>
        <dbReference type="ARBA" id="ARBA00008061"/>
    </source>
</evidence>
<dbReference type="SUPFAM" id="SSF51011">
    <property type="entry name" value="Glycosyl hydrolase domain"/>
    <property type="match status" value="1"/>
</dbReference>
<dbReference type="Pfam" id="PF00128">
    <property type="entry name" value="Alpha-amylase"/>
    <property type="match status" value="1"/>
</dbReference>
<dbReference type="Proteomes" id="UP001597018">
    <property type="component" value="Unassembled WGS sequence"/>
</dbReference>
<dbReference type="EMBL" id="JBHTIW010000016">
    <property type="protein sequence ID" value="MFD0921896.1"/>
    <property type="molecule type" value="Genomic_DNA"/>
</dbReference>
<dbReference type="InterPro" id="IPR048650">
    <property type="entry name" value="ISOA1-3-like_C"/>
</dbReference>
<dbReference type="InterPro" id="IPR006047">
    <property type="entry name" value="GH13_cat_dom"/>
</dbReference>
<name>A0ABW3FZ77_9PSEU</name>
<reference evidence="6" key="1">
    <citation type="journal article" date="2019" name="Int. J. Syst. Evol. Microbiol.">
        <title>The Global Catalogue of Microorganisms (GCM) 10K type strain sequencing project: providing services to taxonomists for standard genome sequencing and annotation.</title>
        <authorList>
            <consortium name="The Broad Institute Genomics Platform"/>
            <consortium name="The Broad Institute Genome Sequencing Center for Infectious Disease"/>
            <person name="Wu L."/>
            <person name="Ma J."/>
        </authorList>
    </citation>
    <scope>NUCLEOTIDE SEQUENCE [LARGE SCALE GENOMIC DNA]</scope>
    <source>
        <strain evidence="6">CCUG 56401</strain>
    </source>
</reference>
<accession>A0ABW3FZ77</accession>
<gene>
    <name evidence="5" type="ORF">ACFQ16_19305</name>
</gene>
<sequence length="683" mass="74267">MSGVVWHPSGWWLGPGEALPRGARVVPGGVNFAVASATADRVSLVLLSAEDGADLAEIPFPRAWRVGDVWTMTVLGLDPRRVDYAYRADGPDGVRNRFDPGALLLDPCGDLVAGGERWGERPRRLRSRILDDDFDWGADRRPGIPAEDLVIYEVHLRGFTRDPSSGVRAPGTYAGFREKIPHLARLGVNAVELLPVAEFDETANVLSAPEDGRPLLNYWGYDPVSFRAPKAGYAADASGAGAAREFKELVRDLHAHGIEVILDVVFNHTAEGDHRGPALSWRGLDGATYYLLAPGGQDCNYSGTGNTVDANHPVVREYLLDCLRHWVTEYHVDGFRFDLASVLTRDGSGAPLENPPLPEALAHDPVLAGCRLIAEPWDAAGLYQVGSFPHHGRWQEWNGRYRDALRRFLVGREHSAGELATRLVGSPDLYGSRGTTASVNFVTCHDGFTLADWAAYDRKHNEANGEQGRDGPGDEASWNCGVEGPTDDAAVLRLRRRQVRNALALLLVSHGVPMLSAGDEFGRTQRGNSNAYCHDGPLTWLDWNTAEDNADLVEFVRRCVAFRRAHPVLRRRAHPDGAVPDGAALPPVSWHGARPFEPDWSATSTLVAVLLHEPPDDAVYVLANSGADTREVELAAAPPGTRWHGFADTAAAVAAAPVGAEEPLADQRNVELPPHSVRVLVAR</sequence>
<feature type="compositionally biased region" description="Basic and acidic residues" evidence="3">
    <location>
        <begin position="462"/>
        <end position="472"/>
    </location>
</feature>
<evidence type="ECO:0000259" key="4">
    <source>
        <dbReference type="SMART" id="SM00642"/>
    </source>
</evidence>
<dbReference type="Pfam" id="PF21156">
    <property type="entry name" value="ISOA1-3_C"/>
    <property type="match status" value="1"/>
</dbReference>
<dbReference type="InterPro" id="IPR014756">
    <property type="entry name" value="Ig_E-set"/>
</dbReference>
<dbReference type="RefSeq" id="WP_263253285.1">
    <property type="nucleotide sequence ID" value="NZ_BAABLT010000051.1"/>
</dbReference>
<dbReference type="SUPFAM" id="SSF51445">
    <property type="entry name" value="(Trans)glycosidases"/>
    <property type="match status" value="1"/>
</dbReference>
<dbReference type="SMART" id="SM00642">
    <property type="entry name" value="Aamy"/>
    <property type="match status" value="1"/>
</dbReference>
<evidence type="ECO:0000313" key="6">
    <source>
        <dbReference type="Proteomes" id="UP001597018"/>
    </source>
</evidence>
<organism evidence="5 6">
    <name type="scientific">Saccharopolyspora rosea</name>
    <dbReference type="NCBI Taxonomy" id="524884"/>
    <lineage>
        <taxon>Bacteria</taxon>
        <taxon>Bacillati</taxon>
        <taxon>Actinomycetota</taxon>
        <taxon>Actinomycetes</taxon>
        <taxon>Pseudonocardiales</taxon>
        <taxon>Pseudonocardiaceae</taxon>
        <taxon>Saccharopolyspora</taxon>
    </lineage>
</organism>
<feature type="domain" description="Glycosyl hydrolase family 13 catalytic" evidence="4">
    <location>
        <begin position="153"/>
        <end position="563"/>
    </location>
</feature>
<keyword evidence="2" id="KW-0809">Transit peptide</keyword>
<dbReference type="CDD" id="cd11326">
    <property type="entry name" value="AmyAc_Glg_debranch"/>
    <property type="match status" value="1"/>
</dbReference>
<dbReference type="Gene3D" id="2.60.40.1180">
    <property type="entry name" value="Golgi alpha-mannosidase II"/>
    <property type="match status" value="1"/>
</dbReference>
<dbReference type="InterPro" id="IPR013783">
    <property type="entry name" value="Ig-like_fold"/>
</dbReference>
<feature type="region of interest" description="Disordered" evidence="3">
    <location>
        <begin position="462"/>
        <end position="481"/>
    </location>
</feature>
<evidence type="ECO:0000313" key="5">
    <source>
        <dbReference type="EMBL" id="MFD0921896.1"/>
    </source>
</evidence>